<evidence type="ECO:0000256" key="6">
    <source>
        <dbReference type="ARBA" id="ARBA00032741"/>
    </source>
</evidence>
<comment type="caution">
    <text evidence="11">The sequence shown here is derived from an EMBL/GenBank/DDBJ whole genome shotgun (WGS) entry which is preliminary data.</text>
</comment>
<evidence type="ECO:0000256" key="5">
    <source>
        <dbReference type="ARBA" id="ARBA00023242"/>
    </source>
</evidence>
<dbReference type="InterPro" id="IPR056518">
    <property type="entry name" value="HEAT_Ints3_C"/>
</dbReference>
<feature type="compositionally biased region" description="Acidic residues" evidence="8">
    <location>
        <begin position="700"/>
        <end position="710"/>
    </location>
</feature>
<evidence type="ECO:0000313" key="11">
    <source>
        <dbReference type="EMBL" id="CAB3372931.1"/>
    </source>
</evidence>
<evidence type="ECO:0000256" key="8">
    <source>
        <dbReference type="SAM" id="MobiDB-lite"/>
    </source>
</evidence>
<evidence type="ECO:0000313" key="12">
    <source>
        <dbReference type="Proteomes" id="UP000494165"/>
    </source>
</evidence>
<accession>A0A8S1CUJ6</accession>
<dbReference type="Proteomes" id="UP000494165">
    <property type="component" value="Unassembled WGS sequence"/>
</dbReference>
<keyword evidence="12" id="KW-1185">Reference proteome</keyword>
<dbReference type="AlphaFoldDB" id="A0A8S1CUJ6"/>
<evidence type="ECO:0000256" key="3">
    <source>
        <dbReference type="ARBA" id="ARBA00006130"/>
    </source>
</evidence>
<dbReference type="OrthoDB" id="2021145at2759"/>
<feature type="region of interest" description="Disordered" evidence="8">
    <location>
        <begin position="667"/>
        <end position="728"/>
    </location>
</feature>
<dbReference type="InterPro" id="IPR045334">
    <property type="entry name" value="INTS3"/>
</dbReference>
<dbReference type="GO" id="GO:0005634">
    <property type="term" value="C:nucleus"/>
    <property type="evidence" value="ECO:0007669"/>
    <property type="project" value="UniProtKB-SubCell"/>
</dbReference>
<comment type="similarity">
    <text evidence="3">Belongs to the Integrator subunit 3 family.</text>
</comment>
<name>A0A8S1CUJ6_9INSE</name>
<feature type="domain" description="Ints3-like C-terminal" evidence="10">
    <location>
        <begin position="266"/>
        <end position="661"/>
    </location>
</feature>
<evidence type="ECO:0000256" key="1">
    <source>
        <dbReference type="ARBA" id="ARBA00004123"/>
    </source>
</evidence>
<evidence type="ECO:0000259" key="10">
    <source>
        <dbReference type="Pfam" id="PF24566"/>
    </source>
</evidence>
<feature type="region of interest" description="Disordered" evidence="8">
    <location>
        <begin position="587"/>
        <end position="606"/>
    </location>
</feature>
<evidence type="ECO:0000256" key="4">
    <source>
        <dbReference type="ARBA" id="ARBA00022490"/>
    </source>
</evidence>
<keyword evidence="5" id="KW-0539">Nucleus</keyword>
<dbReference type="PANTHER" id="PTHR13587:SF7">
    <property type="entry name" value="INTEGRATOR COMPLEX SUBUNIT 3"/>
    <property type="match status" value="1"/>
</dbReference>
<feature type="domain" description="Integrator complex subunit 3 N-terminal" evidence="9">
    <location>
        <begin position="1"/>
        <end position="182"/>
    </location>
</feature>
<comment type="subcellular location">
    <subcellularLocation>
        <location evidence="2">Cytoplasm</location>
    </subcellularLocation>
    <subcellularLocation>
        <location evidence="1">Nucleus</location>
    </subcellularLocation>
</comment>
<dbReference type="EMBL" id="CADEPI010000078">
    <property type="protein sequence ID" value="CAB3372931.1"/>
    <property type="molecule type" value="Genomic_DNA"/>
</dbReference>
<comment type="function">
    <text evidence="7">Component of the integrator complex, a multiprotein complex that terminates RNA polymerase II (Pol II) transcription in the promoter-proximal region of genes. The integrator complex provides a quality checkpoint during transcription elongation by driving premature transcription termination of transcripts that are unfavorably configured for transcriptional elongation: the complex terminates transcription by (1) catalyzing dephosphorylation of the C-terminal domain (CTD) of Pol II subunit Polr2A/Rbp1 and Spt5, and (2) degrading the exiting nascent RNA transcript via endonuclease activity. The integrator complex is also involved in the 3'-end processing of the U7 snRNA, and also the spliceosomal snRNAs U1, U2, U4 and U5.</text>
</comment>
<evidence type="ECO:0000259" key="9">
    <source>
        <dbReference type="Pfam" id="PF10189"/>
    </source>
</evidence>
<organism evidence="11 12">
    <name type="scientific">Cloeon dipterum</name>
    <dbReference type="NCBI Taxonomy" id="197152"/>
    <lineage>
        <taxon>Eukaryota</taxon>
        <taxon>Metazoa</taxon>
        <taxon>Ecdysozoa</taxon>
        <taxon>Arthropoda</taxon>
        <taxon>Hexapoda</taxon>
        <taxon>Insecta</taxon>
        <taxon>Pterygota</taxon>
        <taxon>Palaeoptera</taxon>
        <taxon>Ephemeroptera</taxon>
        <taxon>Pisciforma</taxon>
        <taxon>Baetidae</taxon>
        <taxon>Cloeon</taxon>
    </lineage>
</organism>
<feature type="compositionally biased region" description="Polar residues" evidence="8">
    <location>
        <begin position="682"/>
        <end position="691"/>
    </location>
</feature>
<proteinExistence type="inferred from homology"/>
<gene>
    <name evidence="11" type="ORF">CLODIP_2_CD11076</name>
</gene>
<protein>
    <recommendedName>
        <fullName evidence="6">SOSS complex subunit A homolog</fullName>
    </recommendedName>
</protein>
<evidence type="ECO:0000256" key="2">
    <source>
        <dbReference type="ARBA" id="ARBA00004496"/>
    </source>
</evidence>
<reference evidence="11 12" key="1">
    <citation type="submission" date="2020-04" db="EMBL/GenBank/DDBJ databases">
        <authorList>
            <person name="Alioto T."/>
            <person name="Alioto T."/>
            <person name="Gomez Garrido J."/>
        </authorList>
    </citation>
    <scope>NUCLEOTIDE SEQUENCE [LARGE SCALE GENOMIC DNA]</scope>
</reference>
<dbReference type="Pfam" id="PF24566">
    <property type="entry name" value="HEAT_Ints3_C"/>
    <property type="match status" value="1"/>
</dbReference>
<sequence>MEKKIIFLTSHVRFGFHKRYQDWFHKQYLNTGESQSLRCDLIRFIVGVIHPTNEVLGSDIIPRWAVIGWLLTSCSSTVAAANAKLALFYDWLFFDPEKDSIMNIEPAILVMHHSLRSHSAVTSTLLDFLVKIIPNFYPALVDKVQAGVFASLKTILDKRVLQSLDPIFDNQKLDKDLRVVVREKFRDFCTHPGTDGSARVEDLVMIDLAPLPINNHVGDEPTFSDDEEDVPLASKVKLKKVDKKENIEDLLSNVDDTLRVHLENLKTDDSDKQLETMDELMNEIINKGADQEDTHAVATCILSILEDHFKGQLIPEDLTDDLIKASIEKPLFAMFRALTHALDSSENTGTGTLISVLHKMREKEQKMGYLLLYYLKATNLDGYKPMSSVAAVYTEFYKEFETPIIDNLLQDMTLCQNDNRFMFVWLVPEVYQLFPALTKNNTQLLHLLLEVVDANQMQLLICLVLQSKLVIFDNPTLLPVLRESLNWETFEQCCFWHLIEAHNIPLDDLIAILPELDFSKHAEALSSVMLFMKQERPSVELVKNIMVRTVKPSDLFVVSILQYWIVDFEDKVADIVSSLLTKLVSNSPTKRKRGGQAAVSAKGPNPPSIEHVLAHLDQLRIVSKHNPKFFLLDSMQRALQLVLGSSLDPLKKRFHDLLALAEELQPRGSGTGARGTRKAASTAKSLNSRTSRAVPVVISDSEDVSSEEEEAKPKPAKKRKKANVVESD</sequence>
<evidence type="ECO:0000256" key="7">
    <source>
        <dbReference type="ARBA" id="ARBA00054331"/>
    </source>
</evidence>
<keyword evidence="4" id="KW-0963">Cytoplasm</keyword>
<dbReference type="GO" id="GO:0005737">
    <property type="term" value="C:cytoplasm"/>
    <property type="evidence" value="ECO:0007669"/>
    <property type="project" value="UniProtKB-SubCell"/>
</dbReference>
<dbReference type="InterPro" id="IPR019333">
    <property type="entry name" value="INTS3_N"/>
</dbReference>
<dbReference type="Pfam" id="PF10189">
    <property type="entry name" value="Ints3_N"/>
    <property type="match status" value="1"/>
</dbReference>
<dbReference type="PANTHER" id="PTHR13587">
    <property type="entry name" value="INTEGRATOR COMPLEX SUBUNIT 3"/>
    <property type="match status" value="1"/>
</dbReference>